<comment type="catalytic activity">
    <reaction evidence="9 10">
        <text>nicotinate beta-D-ribonucleotide + ATP + H(+) = deamido-NAD(+) + diphosphate</text>
        <dbReference type="Rhea" id="RHEA:22860"/>
        <dbReference type="ChEBI" id="CHEBI:15378"/>
        <dbReference type="ChEBI" id="CHEBI:30616"/>
        <dbReference type="ChEBI" id="CHEBI:33019"/>
        <dbReference type="ChEBI" id="CHEBI:57502"/>
        <dbReference type="ChEBI" id="CHEBI:58437"/>
        <dbReference type="EC" id="2.7.7.18"/>
    </reaction>
</comment>
<organism evidence="12 13">
    <name type="scientific">Alkalibacillus salilacus</name>
    <dbReference type="NCBI Taxonomy" id="284582"/>
    <lineage>
        <taxon>Bacteria</taxon>
        <taxon>Bacillati</taxon>
        <taxon>Bacillota</taxon>
        <taxon>Bacilli</taxon>
        <taxon>Bacillales</taxon>
        <taxon>Bacillaceae</taxon>
        <taxon>Alkalibacillus</taxon>
    </lineage>
</organism>
<dbReference type="NCBIfam" id="NF000841">
    <property type="entry name" value="PRK00071.1-4"/>
    <property type="match status" value="1"/>
</dbReference>
<dbReference type="NCBIfam" id="TIGR00125">
    <property type="entry name" value="cyt_tran_rel"/>
    <property type="match status" value="1"/>
</dbReference>
<evidence type="ECO:0000256" key="4">
    <source>
        <dbReference type="ARBA" id="ARBA00022679"/>
    </source>
</evidence>
<protein>
    <recommendedName>
        <fullName evidence="10">Probable nicotinate-nucleotide adenylyltransferase</fullName>
        <ecNumber evidence="10">2.7.7.18</ecNumber>
    </recommendedName>
    <alternativeName>
        <fullName evidence="10">Deamido-NAD(+) diphosphorylase</fullName>
    </alternativeName>
    <alternativeName>
        <fullName evidence="10">Deamido-NAD(+) pyrophosphorylase</fullName>
    </alternativeName>
    <alternativeName>
        <fullName evidence="10">Nicotinate mononucleotide adenylyltransferase</fullName>
        <shortName evidence="10">NaMN adenylyltransferase</shortName>
    </alternativeName>
</protein>
<evidence type="ECO:0000256" key="7">
    <source>
        <dbReference type="ARBA" id="ARBA00022840"/>
    </source>
</evidence>
<dbReference type="SUPFAM" id="SSF52374">
    <property type="entry name" value="Nucleotidylyl transferase"/>
    <property type="match status" value="1"/>
</dbReference>
<keyword evidence="5 10" id="KW-0548">Nucleotidyltransferase</keyword>
<keyword evidence="7 10" id="KW-0067">ATP-binding</keyword>
<name>A0ABT9VCJ7_9BACI</name>
<dbReference type="PANTHER" id="PTHR39321">
    <property type="entry name" value="NICOTINATE-NUCLEOTIDE ADENYLYLTRANSFERASE-RELATED"/>
    <property type="match status" value="1"/>
</dbReference>
<keyword evidence="6 10" id="KW-0547">Nucleotide-binding</keyword>
<proteinExistence type="inferred from homology"/>
<comment type="pathway">
    <text evidence="2 10">Cofactor biosynthesis; NAD(+) biosynthesis; deamido-NAD(+) from nicotinate D-ribonucleotide: step 1/1.</text>
</comment>
<dbReference type="Gene3D" id="3.40.50.620">
    <property type="entry name" value="HUPs"/>
    <property type="match status" value="1"/>
</dbReference>
<keyword evidence="4 10" id="KW-0808">Transferase</keyword>
<evidence type="ECO:0000256" key="6">
    <source>
        <dbReference type="ARBA" id="ARBA00022741"/>
    </source>
</evidence>
<comment type="function">
    <text evidence="1 10">Catalyzes the reversible adenylation of nicotinate mononucleotide (NaMN) to nicotinic acid adenine dinucleotide (NaAD).</text>
</comment>
<accession>A0ABT9VCJ7</accession>
<keyword evidence="3 10" id="KW-0662">Pyridine nucleotide biosynthesis</keyword>
<dbReference type="InterPro" id="IPR005248">
    <property type="entry name" value="NadD/NMNAT"/>
</dbReference>
<gene>
    <name evidence="10" type="primary">nadD</name>
    <name evidence="12" type="ORF">J2S77_000648</name>
</gene>
<evidence type="ECO:0000256" key="3">
    <source>
        <dbReference type="ARBA" id="ARBA00022642"/>
    </source>
</evidence>
<evidence type="ECO:0000313" key="13">
    <source>
        <dbReference type="Proteomes" id="UP001224359"/>
    </source>
</evidence>
<dbReference type="EMBL" id="JAUSTQ010000002">
    <property type="protein sequence ID" value="MDQ0158692.1"/>
    <property type="molecule type" value="Genomic_DNA"/>
</dbReference>
<dbReference type="EC" id="2.7.7.18" evidence="10"/>
<evidence type="ECO:0000256" key="10">
    <source>
        <dbReference type="HAMAP-Rule" id="MF_00244"/>
    </source>
</evidence>
<dbReference type="GO" id="GO:0004515">
    <property type="term" value="F:nicotinate-nucleotide adenylyltransferase activity"/>
    <property type="evidence" value="ECO:0007669"/>
    <property type="project" value="UniProtKB-EC"/>
</dbReference>
<dbReference type="NCBIfam" id="NF000840">
    <property type="entry name" value="PRK00071.1-3"/>
    <property type="match status" value="1"/>
</dbReference>
<dbReference type="CDD" id="cd02165">
    <property type="entry name" value="NMNAT"/>
    <property type="match status" value="1"/>
</dbReference>
<dbReference type="PANTHER" id="PTHR39321:SF3">
    <property type="entry name" value="PHOSPHOPANTETHEINE ADENYLYLTRANSFERASE"/>
    <property type="match status" value="1"/>
</dbReference>
<dbReference type="HAMAP" id="MF_00244">
    <property type="entry name" value="NaMN_adenylyltr"/>
    <property type="match status" value="1"/>
</dbReference>
<dbReference type="InterPro" id="IPR004821">
    <property type="entry name" value="Cyt_trans-like"/>
</dbReference>
<dbReference type="NCBIfam" id="TIGR00482">
    <property type="entry name" value="nicotinate (nicotinamide) nucleotide adenylyltransferase"/>
    <property type="match status" value="1"/>
</dbReference>
<evidence type="ECO:0000256" key="1">
    <source>
        <dbReference type="ARBA" id="ARBA00002324"/>
    </source>
</evidence>
<evidence type="ECO:0000259" key="11">
    <source>
        <dbReference type="Pfam" id="PF01467"/>
    </source>
</evidence>
<evidence type="ECO:0000256" key="2">
    <source>
        <dbReference type="ARBA" id="ARBA00005019"/>
    </source>
</evidence>
<evidence type="ECO:0000256" key="8">
    <source>
        <dbReference type="ARBA" id="ARBA00023027"/>
    </source>
</evidence>
<comment type="caution">
    <text evidence="12">The sequence shown here is derived from an EMBL/GenBank/DDBJ whole genome shotgun (WGS) entry which is preliminary data.</text>
</comment>
<evidence type="ECO:0000256" key="9">
    <source>
        <dbReference type="ARBA" id="ARBA00048721"/>
    </source>
</evidence>
<sequence length="186" mass="21794">MRRIGIFGGTFDPPHQGHLKICQTVLEQLILDEIWLMPTYQPPHKEPANVSFEHRVNMLHALSENEQNLFVTEIESEREGRSYTLETVKELKNRYPNVQFYFIIGGDMVDYLPNWYGIDELKSLIQFIGVSRHGSDFNDSSVLRIEMEEVNVSSSDIRNQLHAHNKPDGLPQSVFDYIKEYRLYEY</sequence>
<dbReference type="Proteomes" id="UP001224359">
    <property type="component" value="Unassembled WGS sequence"/>
</dbReference>
<dbReference type="InterPro" id="IPR014729">
    <property type="entry name" value="Rossmann-like_a/b/a_fold"/>
</dbReference>
<comment type="similarity">
    <text evidence="10">Belongs to the NadD family.</text>
</comment>
<dbReference type="Pfam" id="PF01467">
    <property type="entry name" value="CTP_transf_like"/>
    <property type="match status" value="1"/>
</dbReference>
<feature type="domain" description="Cytidyltransferase-like" evidence="11">
    <location>
        <begin position="6"/>
        <end position="159"/>
    </location>
</feature>
<evidence type="ECO:0000256" key="5">
    <source>
        <dbReference type="ARBA" id="ARBA00022695"/>
    </source>
</evidence>
<reference evidence="12 13" key="1">
    <citation type="submission" date="2023-07" db="EMBL/GenBank/DDBJ databases">
        <title>Genomic Encyclopedia of Type Strains, Phase IV (KMG-IV): sequencing the most valuable type-strain genomes for metagenomic binning, comparative biology and taxonomic classification.</title>
        <authorList>
            <person name="Goeker M."/>
        </authorList>
    </citation>
    <scope>NUCLEOTIDE SEQUENCE [LARGE SCALE GENOMIC DNA]</scope>
    <source>
        <strain evidence="12 13">DSM 16460</strain>
    </source>
</reference>
<keyword evidence="8 10" id="KW-0520">NAD</keyword>
<dbReference type="RefSeq" id="WP_306974583.1">
    <property type="nucleotide sequence ID" value="NZ_JAUSTQ010000002.1"/>
</dbReference>
<keyword evidence="13" id="KW-1185">Reference proteome</keyword>
<evidence type="ECO:0000313" key="12">
    <source>
        <dbReference type="EMBL" id="MDQ0158692.1"/>
    </source>
</evidence>